<keyword evidence="3" id="KW-1185">Reference proteome</keyword>
<accession>A0A545UKL6</accession>
<dbReference type="InterPro" id="IPR022190">
    <property type="entry name" value="DUF3716"/>
</dbReference>
<feature type="compositionally biased region" description="Low complexity" evidence="1">
    <location>
        <begin position="149"/>
        <end position="159"/>
    </location>
</feature>
<feature type="compositionally biased region" description="Polar residues" evidence="1">
    <location>
        <begin position="412"/>
        <end position="427"/>
    </location>
</feature>
<feature type="region of interest" description="Disordered" evidence="1">
    <location>
        <begin position="398"/>
        <end position="428"/>
    </location>
</feature>
<protein>
    <submittedName>
        <fullName evidence="2">Uncharacterized protein</fullName>
    </submittedName>
</protein>
<dbReference type="Pfam" id="PF12511">
    <property type="entry name" value="DUF3716"/>
    <property type="match status" value="1"/>
</dbReference>
<feature type="compositionally biased region" description="Basic and acidic residues" evidence="1">
    <location>
        <begin position="160"/>
        <end position="176"/>
    </location>
</feature>
<proteinExistence type="predicted"/>
<feature type="region of interest" description="Disordered" evidence="1">
    <location>
        <begin position="440"/>
        <end position="463"/>
    </location>
</feature>
<name>A0A545UKL6_9HYPO</name>
<dbReference type="EMBL" id="SPUK01000045">
    <property type="protein sequence ID" value="TQV90008.1"/>
    <property type="molecule type" value="Genomic_DNA"/>
</dbReference>
<dbReference type="Proteomes" id="UP000315783">
    <property type="component" value="Unassembled WGS sequence"/>
</dbReference>
<dbReference type="STRING" id="43265.A0A545UKL6"/>
<reference evidence="2 3" key="1">
    <citation type="journal article" date="2019" name="Appl. Microbiol. Biotechnol.">
        <title>Genome sequence of Isaria javanica and comparative genome analysis insights into family S53 peptidase evolution in fungal entomopathogens.</title>
        <authorList>
            <person name="Lin R."/>
            <person name="Zhang X."/>
            <person name="Xin B."/>
            <person name="Zou M."/>
            <person name="Gao Y."/>
            <person name="Qin F."/>
            <person name="Hu Q."/>
            <person name="Xie B."/>
            <person name="Cheng X."/>
        </authorList>
    </citation>
    <scope>NUCLEOTIDE SEQUENCE [LARGE SCALE GENOMIC DNA]</scope>
    <source>
        <strain evidence="2 3">IJ1G</strain>
    </source>
</reference>
<evidence type="ECO:0000256" key="1">
    <source>
        <dbReference type="SAM" id="MobiDB-lite"/>
    </source>
</evidence>
<evidence type="ECO:0000313" key="2">
    <source>
        <dbReference type="EMBL" id="TQV90008.1"/>
    </source>
</evidence>
<dbReference type="AlphaFoldDB" id="A0A545UKL6"/>
<feature type="compositionally biased region" description="Polar residues" evidence="1">
    <location>
        <begin position="447"/>
        <end position="463"/>
    </location>
</feature>
<feature type="region of interest" description="Disordered" evidence="1">
    <location>
        <begin position="142"/>
        <end position="202"/>
    </location>
</feature>
<sequence length="463" mass="50611">MAVPMDTTPAAQILDRVVAHVVQSINEFHKIPSPQCRFTQRLTELTAQLERCTARLRQPRPQPGVGPTTEDQIVHYANEIKTLKKNGLHDLEKAYQDEVACVLQTVTDLLTTTIHPSYVKRSLQKIATGELKPYFPYDLLRSEEEESTHPPSECASAERAGAERASAEPDQSRGVRSDLVAQHDGTGMTPQRTPNSCDPWLDDRLKRHAQNDEEQPSAKRRRFVDAPLEQGIPGAMSAQANTTAAFEASVPQLTGYGGAARNDHSSGRGKVAFQIVDADDRLVAVLEQAGPWGNKRVDTILHMPIQRAIMLRRGLGFDQRQLNAICDPSDEEGVRIVACMIQACGDVMGQPCLCCAMDGAGPFNTCIMVHDELFSQCGNCAWNRQLCRGTLLTAEEGTSPSLEARATPEGVESTTRLNRSSPLSQSEDVVRRSLVSDYVIPGPVSPGRQSQSDIASTTTSSDL</sequence>
<comment type="caution">
    <text evidence="2">The sequence shown here is derived from an EMBL/GenBank/DDBJ whole genome shotgun (WGS) entry which is preliminary data.</text>
</comment>
<organism evidence="2 3">
    <name type="scientific">Cordyceps javanica</name>
    <dbReference type="NCBI Taxonomy" id="43265"/>
    <lineage>
        <taxon>Eukaryota</taxon>
        <taxon>Fungi</taxon>
        <taxon>Dikarya</taxon>
        <taxon>Ascomycota</taxon>
        <taxon>Pezizomycotina</taxon>
        <taxon>Sordariomycetes</taxon>
        <taxon>Hypocreomycetidae</taxon>
        <taxon>Hypocreales</taxon>
        <taxon>Cordycipitaceae</taxon>
        <taxon>Cordyceps</taxon>
    </lineage>
</organism>
<gene>
    <name evidence="2" type="ORF">IF1G_11331</name>
</gene>
<evidence type="ECO:0000313" key="3">
    <source>
        <dbReference type="Proteomes" id="UP000315783"/>
    </source>
</evidence>